<reference evidence="3 4" key="1">
    <citation type="journal article" date="2011" name="J. Bacteriol.">
        <title>Genome sequence of Halorhabdus tiamatea, the first archaeon isolated from a deep-sea anoxic brine lake.</title>
        <authorList>
            <person name="Antunes A."/>
            <person name="Alam I."/>
            <person name="Bajic V.B."/>
            <person name="Stingl U."/>
        </authorList>
    </citation>
    <scope>NUCLEOTIDE SEQUENCE [LARGE SCALE GENOMIC DNA]</scope>
    <source>
        <strain evidence="3 4">SARL4B</strain>
    </source>
</reference>
<evidence type="ECO:0000313" key="5">
    <source>
        <dbReference type="Proteomes" id="UP000015381"/>
    </source>
</evidence>
<dbReference type="AlphaFoldDB" id="F7PI44"/>
<evidence type="ECO:0000313" key="4">
    <source>
        <dbReference type="Proteomes" id="UP000003861"/>
    </source>
</evidence>
<organism evidence="3 4">
    <name type="scientific">Halorhabdus tiamatea SARL4B</name>
    <dbReference type="NCBI Taxonomy" id="1033806"/>
    <lineage>
        <taxon>Archaea</taxon>
        <taxon>Methanobacteriati</taxon>
        <taxon>Methanobacteriota</taxon>
        <taxon>Stenosarchaea group</taxon>
        <taxon>Halobacteria</taxon>
        <taxon>Halobacteriales</taxon>
        <taxon>Haloarculaceae</taxon>
        <taxon>Halorhabdus</taxon>
    </lineage>
</organism>
<dbReference type="OrthoDB" id="271889at2157"/>
<name>F7PI44_9EURY</name>
<dbReference type="GeneID" id="23798603"/>
<dbReference type="HOGENOM" id="CLU_854203_0_0_2"/>
<evidence type="ECO:0000313" key="2">
    <source>
        <dbReference type="EMBL" id="CCQ32210.1"/>
    </source>
</evidence>
<reference evidence="2 5" key="3">
    <citation type="journal article" date="2014" name="Environ. Microbiol.">
        <title>Halorhabdus tiamatea: proteogenomics and glycosidase activity measurements identify the first cultivated euryarchaeon from a deep-sea anoxic brine lake as potential polysaccharide degrader.</title>
        <authorList>
            <person name="Werner J."/>
            <person name="Ferrer M."/>
            <person name="Michel G."/>
            <person name="Mann A.J."/>
            <person name="Huang S."/>
            <person name="Juarez S."/>
            <person name="Ciordia S."/>
            <person name="Albar J.P."/>
            <person name="Alcaide M."/>
            <person name="La Cono V."/>
            <person name="Yakimov M.M."/>
            <person name="Antunes A."/>
            <person name="Taborda M."/>
            <person name="Da Costa M.S."/>
            <person name="Amann R.I."/>
            <person name="Gloeckner F.O."/>
            <person name="Golyshina O.V."/>
            <person name="Golyshin P.N."/>
            <person name="Teeling H."/>
        </authorList>
    </citation>
    <scope>NUCLEOTIDE SEQUENCE [LARGE SCALE GENOMIC DNA]</scope>
    <source>
        <strain evidence="5">SARL4B</strain>
        <strain evidence="2">Type strain: SARL4B</strain>
    </source>
</reference>
<dbReference type="RefSeq" id="WP_008525215.1">
    <property type="nucleotide sequence ID" value="NC_021921.1"/>
</dbReference>
<reference evidence="3 4" key="2">
    <citation type="journal article" date="2013" name="PLoS ONE">
        <title>INDIGO - INtegrated Data Warehouse of MIcrobial GenOmes with Examples from the Red Sea Extremophiles.</title>
        <authorList>
            <person name="Alam I."/>
            <person name="Antunes A."/>
            <person name="Kamau A.A."/>
            <person name="Ba Alawi W."/>
            <person name="Kalkatawi M."/>
            <person name="Stingl U."/>
            <person name="Bajic V.B."/>
        </authorList>
    </citation>
    <scope>NUCLEOTIDE SEQUENCE [LARGE SCALE GENOMIC DNA]</scope>
    <source>
        <strain evidence="3 4">SARL4B</strain>
    </source>
</reference>
<dbReference type="EMBL" id="AFNT02000012">
    <property type="protein sequence ID" value="ERJ06639.1"/>
    <property type="molecule type" value="Genomic_DNA"/>
</dbReference>
<dbReference type="Proteomes" id="UP000015381">
    <property type="component" value="Chromosome I"/>
</dbReference>
<dbReference type="Proteomes" id="UP000003861">
    <property type="component" value="Unassembled WGS sequence"/>
</dbReference>
<feature type="compositionally biased region" description="Low complexity" evidence="1">
    <location>
        <begin position="69"/>
        <end position="78"/>
    </location>
</feature>
<dbReference type="PATRIC" id="fig|1033806.12.peg.58"/>
<evidence type="ECO:0000256" key="1">
    <source>
        <dbReference type="SAM" id="MobiDB-lite"/>
    </source>
</evidence>
<dbReference type="EMBL" id="HF571520">
    <property type="protein sequence ID" value="CCQ32210.1"/>
    <property type="molecule type" value="Genomic_DNA"/>
</dbReference>
<feature type="region of interest" description="Disordered" evidence="1">
    <location>
        <begin position="34"/>
        <end position="85"/>
    </location>
</feature>
<gene>
    <name evidence="3" type="ORF">HLRTI_001345</name>
    <name evidence="2" type="ORF">HTIA_0059</name>
</gene>
<sequence>MATIVHKRINGYGPYAYRVTYGGGQHHWEYLGKAGEVDTSPGPVTTTRQEDRDAGADGDGTDDDHTDPDTGGAATTHADAPRDRAHYEGTLDRILDGESYGGADDWYDSEARWAVDQITEHYHEHDIRVSLTNIDDMDRLRDTVADIEELRDAGVLDGIHKITTTPGENLAEKHGGVSGVNAEYEPEPQDIVGNSLGYQPTITLNGDTYRDGDDGSVTSYGTDIEDTRHALWHEAAHHVHLREYHDADVDIESVMDANDGGVWDRMHASMDPYRDAIGEEFGQGLDHDPIEFYAEARSRDMRGEDLPTDVHDAMHAVEADNILTE</sequence>
<dbReference type="STRING" id="1033806.HTIA_0059"/>
<dbReference type="eggNOG" id="arCOG09042">
    <property type="taxonomic scope" value="Archaea"/>
</dbReference>
<proteinExistence type="predicted"/>
<dbReference type="KEGG" id="hti:HTIA_0059"/>
<keyword evidence="5" id="KW-1185">Reference proteome</keyword>
<protein>
    <submittedName>
        <fullName evidence="3">Uncharacterized protein</fullName>
    </submittedName>
</protein>
<accession>F7PI44</accession>
<evidence type="ECO:0000313" key="3">
    <source>
        <dbReference type="EMBL" id="ERJ06639.1"/>
    </source>
</evidence>